<evidence type="ECO:0000256" key="3">
    <source>
        <dbReference type="ARBA" id="ARBA00023015"/>
    </source>
</evidence>
<name>A0A5D4KF28_9BACI</name>
<dbReference type="GO" id="GO:0005829">
    <property type="term" value="C:cytosol"/>
    <property type="evidence" value="ECO:0007669"/>
    <property type="project" value="TreeGrafter"/>
</dbReference>
<dbReference type="InterPro" id="IPR001789">
    <property type="entry name" value="Sig_transdc_resp-reg_receiver"/>
</dbReference>
<sequence length="285" mass="32590">MNQAVNGRGHLNMEKKIGLESLKRNTDFLRINHIDFYILDYSIENRLSNEEYSSVWRTVKELLPYNSFFLEMGLSRAAVILPEKSAEEAGRLLDATIETAGKGEGLTAVFQGKVCRDITEDLELEGITYEKSVDPELISIHEETETASFEKNLRLSILDDDEVIRMFLGDQLDAVDWGEWAVDLQVYREGESFLNSGRLQEEGKHIIVLDGIMPRMDGMEVLSEIRKKYSEKEVSIIMLTSRNRENDIVSALEAGAFDYVTKPFKINELIARIKRVAKRMENVDD</sequence>
<comment type="caution">
    <text evidence="8">The sequence shown here is derived from an EMBL/GenBank/DDBJ whole genome shotgun (WGS) entry which is preliminary data.</text>
</comment>
<dbReference type="Gene3D" id="3.40.50.2300">
    <property type="match status" value="1"/>
</dbReference>
<keyword evidence="4" id="KW-0238">DNA-binding</keyword>
<dbReference type="GO" id="GO:0000156">
    <property type="term" value="F:phosphorelay response regulator activity"/>
    <property type="evidence" value="ECO:0007669"/>
    <property type="project" value="TreeGrafter"/>
</dbReference>
<dbReference type="PROSITE" id="PS50110">
    <property type="entry name" value="RESPONSE_REGULATORY"/>
    <property type="match status" value="1"/>
</dbReference>
<feature type="modified residue" description="4-aspartylphosphate" evidence="6">
    <location>
        <position position="210"/>
    </location>
</feature>
<evidence type="ECO:0000313" key="8">
    <source>
        <dbReference type="EMBL" id="TYR75802.1"/>
    </source>
</evidence>
<dbReference type="SUPFAM" id="SSF52172">
    <property type="entry name" value="CheY-like"/>
    <property type="match status" value="1"/>
</dbReference>
<dbReference type="SMART" id="SM00448">
    <property type="entry name" value="REC"/>
    <property type="match status" value="1"/>
</dbReference>
<keyword evidence="2" id="KW-0902">Two-component regulatory system</keyword>
<accession>A0A5D4KF28</accession>
<gene>
    <name evidence="8" type="ORF">FZC79_09285</name>
</gene>
<organism evidence="8 9">
    <name type="scientific">Rossellomorea vietnamensis</name>
    <dbReference type="NCBI Taxonomy" id="218284"/>
    <lineage>
        <taxon>Bacteria</taxon>
        <taxon>Bacillati</taxon>
        <taxon>Bacillota</taxon>
        <taxon>Bacilli</taxon>
        <taxon>Bacillales</taxon>
        <taxon>Bacillaceae</taxon>
        <taxon>Rossellomorea</taxon>
    </lineage>
</organism>
<dbReference type="GO" id="GO:0000976">
    <property type="term" value="F:transcription cis-regulatory region binding"/>
    <property type="evidence" value="ECO:0007669"/>
    <property type="project" value="TreeGrafter"/>
</dbReference>
<dbReference type="CDD" id="cd17574">
    <property type="entry name" value="REC_OmpR"/>
    <property type="match status" value="1"/>
</dbReference>
<evidence type="ECO:0000256" key="5">
    <source>
        <dbReference type="ARBA" id="ARBA00023163"/>
    </source>
</evidence>
<evidence type="ECO:0000256" key="6">
    <source>
        <dbReference type="PROSITE-ProRule" id="PRU00169"/>
    </source>
</evidence>
<keyword evidence="5" id="KW-0804">Transcription</keyword>
<dbReference type="InterPro" id="IPR039420">
    <property type="entry name" value="WalR-like"/>
</dbReference>
<keyword evidence="1 6" id="KW-0597">Phosphoprotein</keyword>
<dbReference type="AlphaFoldDB" id="A0A5D4KF28"/>
<dbReference type="PANTHER" id="PTHR48111">
    <property type="entry name" value="REGULATOR OF RPOS"/>
    <property type="match status" value="1"/>
</dbReference>
<dbReference type="InterPro" id="IPR011006">
    <property type="entry name" value="CheY-like_superfamily"/>
</dbReference>
<dbReference type="GO" id="GO:0006355">
    <property type="term" value="P:regulation of DNA-templated transcription"/>
    <property type="evidence" value="ECO:0007669"/>
    <property type="project" value="TreeGrafter"/>
</dbReference>
<dbReference type="Proteomes" id="UP000323317">
    <property type="component" value="Unassembled WGS sequence"/>
</dbReference>
<dbReference type="PANTHER" id="PTHR48111:SF1">
    <property type="entry name" value="TWO-COMPONENT RESPONSE REGULATOR ORR33"/>
    <property type="match status" value="1"/>
</dbReference>
<dbReference type="GO" id="GO:0032993">
    <property type="term" value="C:protein-DNA complex"/>
    <property type="evidence" value="ECO:0007669"/>
    <property type="project" value="TreeGrafter"/>
</dbReference>
<evidence type="ECO:0000256" key="1">
    <source>
        <dbReference type="ARBA" id="ARBA00022553"/>
    </source>
</evidence>
<dbReference type="EMBL" id="VTEH01000005">
    <property type="protein sequence ID" value="TYR75802.1"/>
    <property type="molecule type" value="Genomic_DNA"/>
</dbReference>
<dbReference type="Pfam" id="PF00072">
    <property type="entry name" value="Response_reg"/>
    <property type="match status" value="1"/>
</dbReference>
<reference evidence="8 9" key="1">
    <citation type="submission" date="2019-08" db="EMBL/GenBank/DDBJ databases">
        <title>Bacillus genomes from the desert of Cuatro Cienegas, Coahuila.</title>
        <authorList>
            <person name="Olmedo-Alvarez G."/>
        </authorList>
    </citation>
    <scope>NUCLEOTIDE SEQUENCE [LARGE SCALE GENOMIC DNA]</scope>
    <source>
        <strain evidence="8 9">CH40_1T</strain>
    </source>
</reference>
<evidence type="ECO:0000313" key="9">
    <source>
        <dbReference type="Proteomes" id="UP000323317"/>
    </source>
</evidence>
<protein>
    <submittedName>
        <fullName evidence="8">Response regulator</fullName>
    </submittedName>
</protein>
<evidence type="ECO:0000259" key="7">
    <source>
        <dbReference type="PROSITE" id="PS50110"/>
    </source>
</evidence>
<feature type="domain" description="Response regulatory" evidence="7">
    <location>
        <begin position="154"/>
        <end position="277"/>
    </location>
</feature>
<evidence type="ECO:0000256" key="2">
    <source>
        <dbReference type="ARBA" id="ARBA00023012"/>
    </source>
</evidence>
<proteinExistence type="predicted"/>
<evidence type="ECO:0000256" key="4">
    <source>
        <dbReference type="ARBA" id="ARBA00023125"/>
    </source>
</evidence>
<keyword evidence="3" id="KW-0805">Transcription regulation</keyword>